<accession>A0A7S0P4F2</accession>
<dbReference type="InterPro" id="IPR009057">
    <property type="entry name" value="Homeodomain-like_sf"/>
</dbReference>
<feature type="compositionally biased region" description="Basic and acidic residues" evidence="1">
    <location>
        <begin position="193"/>
        <end position="206"/>
    </location>
</feature>
<reference evidence="4" key="1">
    <citation type="submission" date="2021-01" db="EMBL/GenBank/DDBJ databases">
        <authorList>
            <person name="Corre E."/>
            <person name="Pelletier E."/>
            <person name="Niang G."/>
            <person name="Scheremetjew M."/>
            <person name="Finn R."/>
            <person name="Kale V."/>
            <person name="Holt S."/>
            <person name="Cochrane G."/>
            <person name="Meng A."/>
            <person name="Brown T."/>
            <person name="Cohen L."/>
        </authorList>
    </citation>
    <scope>NUCLEOTIDE SEQUENCE</scope>
    <source>
        <strain evidence="4">RCC1130</strain>
    </source>
</reference>
<evidence type="ECO:0000256" key="1">
    <source>
        <dbReference type="SAM" id="MobiDB-lite"/>
    </source>
</evidence>
<feature type="compositionally biased region" description="Low complexity" evidence="1">
    <location>
        <begin position="177"/>
        <end position="192"/>
    </location>
</feature>
<gene>
    <name evidence="4" type="ORF">CLEP1334_LOCUS26558</name>
</gene>
<evidence type="ECO:0000259" key="2">
    <source>
        <dbReference type="PROSITE" id="PS50090"/>
    </source>
</evidence>
<dbReference type="Pfam" id="PF00249">
    <property type="entry name" value="Myb_DNA-binding"/>
    <property type="match status" value="2"/>
</dbReference>
<dbReference type="PANTHER" id="PTHR45614">
    <property type="entry name" value="MYB PROTEIN-RELATED"/>
    <property type="match status" value="1"/>
</dbReference>
<dbReference type="InterPro" id="IPR017930">
    <property type="entry name" value="Myb_dom"/>
</dbReference>
<dbReference type="InterPro" id="IPR050560">
    <property type="entry name" value="MYB_TF"/>
</dbReference>
<dbReference type="EMBL" id="HBER01053115">
    <property type="protein sequence ID" value="CAD8551268.1"/>
    <property type="molecule type" value="Transcribed_RNA"/>
</dbReference>
<protein>
    <submittedName>
        <fullName evidence="4">Uncharacterized protein</fullName>
    </submittedName>
</protein>
<dbReference type="GO" id="GO:0000981">
    <property type="term" value="F:DNA-binding transcription factor activity, RNA polymerase II-specific"/>
    <property type="evidence" value="ECO:0007669"/>
    <property type="project" value="TreeGrafter"/>
</dbReference>
<proteinExistence type="predicted"/>
<dbReference type="SMART" id="SM00717">
    <property type="entry name" value="SANT"/>
    <property type="match status" value="2"/>
</dbReference>
<feature type="domain" description="Myb-like" evidence="2">
    <location>
        <begin position="197"/>
        <end position="247"/>
    </location>
</feature>
<evidence type="ECO:0000313" key="4">
    <source>
        <dbReference type="EMBL" id="CAD8551268.1"/>
    </source>
</evidence>
<dbReference type="InterPro" id="IPR001005">
    <property type="entry name" value="SANT/Myb"/>
</dbReference>
<name>A0A7S0P4F2_9EUKA</name>
<feature type="domain" description="Myb-like" evidence="2">
    <location>
        <begin position="86"/>
        <end position="131"/>
    </location>
</feature>
<feature type="domain" description="HTH myb-type" evidence="3">
    <location>
        <begin position="89"/>
        <end position="135"/>
    </location>
</feature>
<dbReference type="CDD" id="cd00167">
    <property type="entry name" value="SANT"/>
    <property type="match status" value="2"/>
</dbReference>
<dbReference type="SUPFAM" id="SSF46689">
    <property type="entry name" value="Homeodomain-like"/>
    <property type="match status" value="1"/>
</dbReference>
<dbReference type="PROSITE" id="PS50090">
    <property type="entry name" value="MYB_LIKE"/>
    <property type="match status" value="2"/>
</dbReference>
<dbReference type="GO" id="GO:0000978">
    <property type="term" value="F:RNA polymerase II cis-regulatory region sequence-specific DNA binding"/>
    <property type="evidence" value="ECO:0007669"/>
    <property type="project" value="TreeGrafter"/>
</dbReference>
<feature type="compositionally biased region" description="Gly residues" evidence="1">
    <location>
        <begin position="141"/>
        <end position="155"/>
    </location>
</feature>
<feature type="compositionally biased region" description="Low complexity" evidence="1">
    <location>
        <begin position="35"/>
        <end position="55"/>
    </location>
</feature>
<feature type="region of interest" description="Disordered" evidence="1">
    <location>
        <begin position="134"/>
        <end position="206"/>
    </location>
</feature>
<dbReference type="PROSITE" id="PS51294">
    <property type="entry name" value="HTH_MYB"/>
    <property type="match status" value="2"/>
</dbReference>
<sequence>MEPQLDSTHSEHAGTASVLLGLSNSVQLHNTPTRSQLDTFTTSSLSTSSTSRLSSPFNGNGAAFTATLQGSTLAARRRSQVSALPRKEWSAQEDELIRDGVQQLGCRWRVIAAKLPGRSDDAVRNRWSRLQENMRAREGNGPAGSCGGRANGGGSSSSRASAGAVLIRSGADGSGAGSSSSSSMGLSCGESSPPHDKGKKERSSWTRVEDDIIIQGVHELGHKWYEIARRLPGRTDHAIRNRWSRLQSIIGQHDVQRIADTLARQAASLGGVRPAPPAHLPLPMHMGVMSPTGDFAYLNAALKGGLGPEMASGATPNGANALSRGKAVCAGVSVARSGADGAYGDGGTQHSMPLLPFELPRDADSTQRGASTLKASPSAANLCLTLAMNGQSDGSAPPRRGSPSAALQVEKGESALMAASRLAVTRQSSLMEGSAELMQLKRPRM</sequence>
<dbReference type="PANTHER" id="PTHR45614:SF25">
    <property type="entry name" value="MYB PROTEIN"/>
    <property type="match status" value="1"/>
</dbReference>
<dbReference type="AlphaFoldDB" id="A0A7S0P4F2"/>
<feature type="region of interest" description="Disordered" evidence="1">
    <location>
        <begin position="33"/>
        <end position="58"/>
    </location>
</feature>
<dbReference type="GO" id="GO:0005634">
    <property type="term" value="C:nucleus"/>
    <property type="evidence" value="ECO:0007669"/>
    <property type="project" value="TreeGrafter"/>
</dbReference>
<organism evidence="4">
    <name type="scientific">Calcidiscus leptoporus</name>
    <dbReference type="NCBI Taxonomy" id="127549"/>
    <lineage>
        <taxon>Eukaryota</taxon>
        <taxon>Haptista</taxon>
        <taxon>Haptophyta</taxon>
        <taxon>Prymnesiophyceae</taxon>
        <taxon>Coccolithales</taxon>
        <taxon>Calcidiscaceae</taxon>
        <taxon>Calcidiscus</taxon>
    </lineage>
</organism>
<evidence type="ECO:0000259" key="3">
    <source>
        <dbReference type="PROSITE" id="PS51294"/>
    </source>
</evidence>
<feature type="domain" description="HTH myb-type" evidence="3">
    <location>
        <begin position="197"/>
        <end position="251"/>
    </location>
</feature>
<dbReference type="Gene3D" id="1.10.10.60">
    <property type="entry name" value="Homeodomain-like"/>
    <property type="match status" value="2"/>
</dbReference>